<dbReference type="Proteomes" id="UP001251528">
    <property type="component" value="Unassembled WGS sequence"/>
</dbReference>
<evidence type="ECO:0000313" key="1">
    <source>
        <dbReference type="EMBL" id="KAK2616518.1"/>
    </source>
</evidence>
<sequence>MNERKRAEEEEERAEETLLALQGQMSETMGRLAHLRRRKRILNQQGSELFRRGLISLELEASKGAEEECDMSAASRLDEDCIADAAEASIVQGLSGTYDMDTSSLGLHMPNENFNGIDFWMT</sequence>
<gene>
    <name evidence="1" type="ORF">QQS21_000561</name>
</gene>
<name>A0AAJ0CYW3_9HYPO</name>
<dbReference type="AlphaFoldDB" id="A0AAJ0CYW3"/>
<keyword evidence="2" id="KW-1185">Reference proteome</keyword>
<protein>
    <submittedName>
        <fullName evidence="1">Uncharacterized protein</fullName>
    </submittedName>
</protein>
<evidence type="ECO:0000313" key="2">
    <source>
        <dbReference type="Proteomes" id="UP001251528"/>
    </source>
</evidence>
<accession>A0AAJ0CYW3</accession>
<organism evidence="1 2">
    <name type="scientific">Conoideocrella luteorostrata</name>
    <dbReference type="NCBI Taxonomy" id="1105319"/>
    <lineage>
        <taxon>Eukaryota</taxon>
        <taxon>Fungi</taxon>
        <taxon>Dikarya</taxon>
        <taxon>Ascomycota</taxon>
        <taxon>Pezizomycotina</taxon>
        <taxon>Sordariomycetes</taxon>
        <taxon>Hypocreomycetidae</taxon>
        <taxon>Hypocreales</taxon>
        <taxon>Clavicipitaceae</taxon>
        <taxon>Conoideocrella</taxon>
    </lineage>
</organism>
<reference evidence="1" key="1">
    <citation type="submission" date="2023-06" db="EMBL/GenBank/DDBJ databases">
        <title>Conoideocrella luteorostrata (Hypocreales: Clavicipitaceae), a potential biocontrol fungus for elongate hemlock scale in United States Christmas tree production areas.</title>
        <authorList>
            <person name="Barrett H."/>
            <person name="Lovett B."/>
            <person name="Macias A.M."/>
            <person name="Stajich J.E."/>
            <person name="Kasson M.T."/>
        </authorList>
    </citation>
    <scope>NUCLEOTIDE SEQUENCE</scope>
    <source>
        <strain evidence="1">ARSEF 14590</strain>
    </source>
</reference>
<dbReference type="EMBL" id="JASWJB010000005">
    <property type="protein sequence ID" value="KAK2616518.1"/>
    <property type="molecule type" value="Genomic_DNA"/>
</dbReference>
<comment type="caution">
    <text evidence="1">The sequence shown here is derived from an EMBL/GenBank/DDBJ whole genome shotgun (WGS) entry which is preliminary data.</text>
</comment>
<proteinExistence type="predicted"/>